<reference evidence="1 2" key="1">
    <citation type="submission" date="2018-11" db="EMBL/GenBank/DDBJ databases">
        <title>Genome sequence of Saitozyma podzolica DSM 27192.</title>
        <authorList>
            <person name="Aliyu H."/>
            <person name="Gorte O."/>
            <person name="Ochsenreither K."/>
        </authorList>
    </citation>
    <scope>NUCLEOTIDE SEQUENCE [LARGE SCALE GENOMIC DNA]</scope>
    <source>
        <strain evidence="1 2">DSM 27192</strain>
    </source>
</reference>
<evidence type="ECO:0000313" key="1">
    <source>
        <dbReference type="EMBL" id="RSH95428.1"/>
    </source>
</evidence>
<evidence type="ECO:0000313" key="2">
    <source>
        <dbReference type="Proteomes" id="UP000279259"/>
    </source>
</evidence>
<accession>A0A427YWC5</accession>
<comment type="caution">
    <text evidence="1">The sequence shown here is derived from an EMBL/GenBank/DDBJ whole genome shotgun (WGS) entry which is preliminary data.</text>
</comment>
<proteinExistence type="predicted"/>
<protein>
    <submittedName>
        <fullName evidence="1">Uncharacterized protein</fullName>
    </submittedName>
</protein>
<sequence length="241" mass="25772">MSNTRTEIESSQSGANSAQALLVAHIELLQDGEPHSLGSKFFSGSLRFTPTHDPSRLTNLSFLDDWGKEPDASDAPFRQGTSASVLLNAAFVKVPVASSEDHDHRLVGFVIPISSGSLDECLQTSLRSVIVLSMNSERGYCSELWINCRITAGAPDEAGDTHFSGGGGILHLPEDIASAIGSDSIPLCWYRHVLLMRPDSLSGEMPQPSLPLVVTFLERPQVNSDGSVGASASISLSHEKE</sequence>
<dbReference type="OrthoDB" id="10335902at2759"/>
<dbReference type="AlphaFoldDB" id="A0A427YWC5"/>
<gene>
    <name evidence="1" type="ORF">EHS25_000518</name>
</gene>
<dbReference type="Proteomes" id="UP000279259">
    <property type="component" value="Unassembled WGS sequence"/>
</dbReference>
<name>A0A427YWC5_9TREE</name>
<organism evidence="1 2">
    <name type="scientific">Saitozyma podzolica</name>
    <dbReference type="NCBI Taxonomy" id="1890683"/>
    <lineage>
        <taxon>Eukaryota</taxon>
        <taxon>Fungi</taxon>
        <taxon>Dikarya</taxon>
        <taxon>Basidiomycota</taxon>
        <taxon>Agaricomycotina</taxon>
        <taxon>Tremellomycetes</taxon>
        <taxon>Tremellales</taxon>
        <taxon>Trimorphomycetaceae</taxon>
        <taxon>Saitozyma</taxon>
    </lineage>
</organism>
<dbReference type="EMBL" id="RSCD01000001">
    <property type="protein sequence ID" value="RSH95428.1"/>
    <property type="molecule type" value="Genomic_DNA"/>
</dbReference>
<keyword evidence="2" id="KW-1185">Reference proteome</keyword>